<proteinExistence type="predicted"/>
<evidence type="ECO:0000256" key="1">
    <source>
        <dbReference type="SAM" id="MobiDB-lite"/>
    </source>
</evidence>
<evidence type="ECO:0000313" key="3">
    <source>
        <dbReference type="EMBL" id="GAA1746938.1"/>
    </source>
</evidence>
<protein>
    <recommendedName>
        <fullName evidence="5">DUF4190 domain-containing protein</fullName>
    </recommendedName>
</protein>
<feature type="region of interest" description="Disordered" evidence="1">
    <location>
        <begin position="1"/>
        <end position="23"/>
    </location>
</feature>
<dbReference type="EMBL" id="BAAALS010000006">
    <property type="protein sequence ID" value="GAA1746938.1"/>
    <property type="molecule type" value="Genomic_DNA"/>
</dbReference>
<evidence type="ECO:0008006" key="5">
    <source>
        <dbReference type="Google" id="ProtNLM"/>
    </source>
</evidence>
<keyword evidence="2" id="KW-0812">Transmembrane</keyword>
<feature type="transmembrane region" description="Helical" evidence="2">
    <location>
        <begin position="33"/>
        <end position="62"/>
    </location>
</feature>
<evidence type="ECO:0000313" key="4">
    <source>
        <dbReference type="Proteomes" id="UP001500655"/>
    </source>
</evidence>
<name>A0ABP4W6G9_9ACTN</name>
<reference evidence="4" key="1">
    <citation type="journal article" date="2019" name="Int. J. Syst. Evol. Microbiol.">
        <title>The Global Catalogue of Microorganisms (GCM) 10K type strain sequencing project: providing services to taxonomists for standard genome sequencing and annotation.</title>
        <authorList>
            <consortium name="The Broad Institute Genomics Platform"/>
            <consortium name="The Broad Institute Genome Sequencing Center for Infectious Disease"/>
            <person name="Wu L."/>
            <person name="Ma J."/>
        </authorList>
    </citation>
    <scope>NUCLEOTIDE SEQUENCE [LARGE SCALE GENOMIC DNA]</scope>
    <source>
        <strain evidence="4">JCM 13249</strain>
    </source>
</reference>
<evidence type="ECO:0000256" key="2">
    <source>
        <dbReference type="SAM" id="Phobius"/>
    </source>
</evidence>
<keyword evidence="2" id="KW-0472">Membrane</keyword>
<dbReference type="Proteomes" id="UP001500655">
    <property type="component" value="Unassembled WGS sequence"/>
</dbReference>
<sequence>MLEPMTETVAEPAQNETDLRHPLDPEPVRSTKAAAVLALGVAAVVTAPVVGGIIPATVGLALARQARGDLVDGRGYLTGARQLRAGVILVWIALAIAVGALVAASVVGIISLAGDANSGQDFPPTSD</sequence>
<keyword evidence="2" id="KW-1133">Transmembrane helix</keyword>
<keyword evidence="4" id="KW-1185">Reference proteome</keyword>
<gene>
    <name evidence="3" type="ORF">GCM10009681_17620</name>
</gene>
<comment type="caution">
    <text evidence="3">The sequence shown here is derived from an EMBL/GenBank/DDBJ whole genome shotgun (WGS) entry which is preliminary data.</text>
</comment>
<organism evidence="3 4">
    <name type="scientific">Luedemannella helvata</name>
    <dbReference type="NCBI Taxonomy" id="349315"/>
    <lineage>
        <taxon>Bacteria</taxon>
        <taxon>Bacillati</taxon>
        <taxon>Actinomycetota</taxon>
        <taxon>Actinomycetes</taxon>
        <taxon>Micromonosporales</taxon>
        <taxon>Micromonosporaceae</taxon>
        <taxon>Luedemannella</taxon>
    </lineage>
</organism>
<accession>A0ABP4W6G9</accession>
<feature type="transmembrane region" description="Helical" evidence="2">
    <location>
        <begin position="83"/>
        <end position="113"/>
    </location>
</feature>